<accession>A0A5N5VWS6</accession>
<dbReference type="AlphaFoldDB" id="A0A5N5VWS6"/>
<feature type="transmembrane region" description="Helical" evidence="1">
    <location>
        <begin position="41"/>
        <end position="66"/>
    </location>
</feature>
<sequence>MSASQDSSLVSGESGPWQAVPARPARRLVPLFVATVVVLPLWWSLLLAFFAAALFFAPFLDFLAIIPGLERAVERLGDKAGKKRENKDPLYPGWAVTWPELRHEGDADFYRARVDSYLDRRTKRASAPREGKKSGAPTECDVPLRKYRGVGGAYVIEAATARGWVPEPSNPADRIRLRWPAARP</sequence>
<keyword evidence="1" id="KW-1133">Transmembrane helix</keyword>
<dbReference type="Proteomes" id="UP000327000">
    <property type="component" value="Unassembled WGS sequence"/>
</dbReference>
<evidence type="ECO:0000313" key="2">
    <source>
        <dbReference type="EMBL" id="KAB7832698.1"/>
    </source>
</evidence>
<name>A0A5N5VWS6_STRMB</name>
<reference evidence="2 3" key="1">
    <citation type="journal article" date="2019" name="Microb. Cell Fact.">
        <title>Exploring novel herbicidin analogues by transcriptional regulator overexpression and MS/MS molecular networking.</title>
        <authorList>
            <person name="Shi Y."/>
            <person name="Gu R."/>
            <person name="Li Y."/>
            <person name="Wang X."/>
            <person name="Ren W."/>
            <person name="Li X."/>
            <person name="Wang L."/>
            <person name="Xie Y."/>
            <person name="Hong B."/>
        </authorList>
    </citation>
    <scope>NUCLEOTIDE SEQUENCE [LARGE SCALE GENOMIC DNA]</scope>
    <source>
        <strain evidence="2 3">US-43</strain>
    </source>
</reference>
<keyword evidence="3" id="KW-1185">Reference proteome</keyword>
<dbReference type="OrthoDB" id="4233196at2"/>
<dbReference type="RefSeq" id="WP_152266261.1">
    <property type="nucleotide sequence ID" value="NZ_VOKX01000143.1"/>
</dbReference>
<protein>
    <submittedName>
        <fullName evidence="2">Uncharacterized protein</fullName>
    </submittedName>
</protein>
<proteinExistence type="predicted"/>
<gene>
    <name evidence="2" type="ORF">FRZ00_34510</name>
</gene>
<evidence type="ECO:0000313" key="3">
    <source>
        <dbReference type="Proteomes" id="UP000327000"/>
    </source>
</evidence>
<evidence type="ECO:0000256" key="1">
    <source>
        <dbReference type="SAM" id="Phobius"/>
    </source>
</evidence>
<keyword evidence="1" id="KW-0812">Transmembrane</keyword>
<dbReference type="EMBL" id="VOKX01000143">
    <property type="protein sequence ID" value="KAB7832698.1"/>
    <property type="molecule type" value="Genomic_DNA"/>
</dbReference>
<comment type="caution">
    <text evidence="2">The sequence shown here is derived from an EMBL/GenBank/DDBJ whole genome shotgun (WGS) entry which is preliminary data.</text>
</comment>
<keyword evidence="1" id="KW-0472">Membrane</keyword>
<organism evidence="2 3">
    <name type="scientific">Streptomyces mobaraensis</name>
    <name type="common">Streptoverticillium mobaraense</name>
    <dbReference type="NCBI Taxonomy" id="35621"/>
    <lineage>
        <taxon>Bacteria</taxon>
        <taxon>Bacillati</taxon>
        <taxon>Actinomycetota</taxon>
        <taxon>Actinomycetes</taxon>
        <taxon>Kitasatosporales</taxon>
        <taxon>Streptomycetaceae</taxon>
        <taxon>Streptomyces</taxon>
    </lineage>
</organism>